<organism evidence="2 3">
    <name type="scientific">Phyllosticta citriasiana</name>
    <dbReference type="NCBI Taxonomy" id="595635"/>
    <lineage>
        <taxon>Eukaryota</taxon>
        <taxon>Fungi</taxon>
        <taxon>Dikarya</taxon>
        <taxon>Ascomycota</taxon>
        <taxon>Pezizomycotina</taxon>
        <taxon>Dothideomycetes</taxon>
        <taxon>Dothideomycetes incertae sedis</taxon>
        <taxon>Botryosphaeriales</taxon>
        <taxon>Phyllostictaceae</taxon>
        <taxon>Phyllosticta</taxon>
    </lineage>
</organism>
<accession>A0ABR1L0F3</accession>
<sequence>MSRFLTRKKTQETLDGGNGLLASKKGKKSKKILEEPKPEVNMELSLPSTDTFRTSLIMPNLSKRFSMLRDQDNPESLMGKAMDDSVLHPKRTSRLGNFGYTPQRNLGDIAEVSSIAGSGQPTYYGRHDSADGYGSDDGVSMKSGSILSRSRPGESNVMFGGRSRVYVGNRTVFDEDVTLSPWQRLRAAEKLAGQDGLVDDDQDMSDDKVNPSYSSSLRRRGTNSSTTSGGGTRVSTAATSIASQGASSVPITSPGLERQGTKNKRLYEVGLDRSMLEQQNSAMRRLNSRAGGRPLPLSQAKSASNLNERYSQRFRPSSPSPTAIAHNRAIVHSIVDSDSGTSSPGAGTPTSPFMPVTPSDESSPLTRAIDPNDRGKATAMGAFNKPAQKFDEKQYLERQRQINQERAAEALRQAPAATSPHSKSPKALPQRSRTPTTQVQSARARLDALQDELNLPPAPVQQAPEDDDDKPTPFTVFQKAASKMRAAGVSESGDERPMSPIESGTSDSEQFPSPEQAPRPATQQTPSITSQKYTPQKYTPQKYTPPRNIVTVPGVGVLSPPLTSLHFEEHPAVRAQNLTSPQPESKEPSNWTSPVDSEGKSSISTIVKSDATDVDSPTLGPAGGLSGMIRRHLRSQSDQSSLYGPEPEVKSPKGRANQLSDTPATSSYSHSNPWDLEDIDRYADVESLSSVSPVDTANKGLGAMRGARMEPLRAREGSESESETRSKHQRNVSRSTQAERAAFEKELAERQRAIQETLRNKVEAESRSSSPTPSVGGAFKALGMLRPKTSRDSLATRQGPSKTTALLGLASPSSASLARTSEDTWNRPFGRSPKPNGSPDDEYRRDFEERLTRGATKSRSSSITSGPRSRSGSLVSGRAQSRPPRPSKADLPPVPDQTSTATLPGLDPRPSSPAVGLPGDRSPASRSLAPKSSTTSLQTSMLPPGPARSPGSAWGHRPAIPSGMNARPPMGYVGTGRSPGSTPLAPSPLPRKSQSILGQQPNHSAPQVNTLPPEMPDFAPDRAPPPVPMQSASRSKMDLPRKKSIQKSIISEPMFLSSTSVVDTIELPAGASLRNGMMDPPPVPPVNPKRRRFGFGRSNSHDSTSTGSDGRPSTDDDSRDSRKSKAKIMRGGSNAAVRSAYRVDEADESRMEQTPAGLKISGPLRVQNDSTIF</sequence>
<feature type="compositionally biased region" description="Basic and acidic residues" evidence="1">
    <location>
        <begin position="1112"/>
        <end position="1123"/>
    </location>
</feature>
<feature type="compositionally biased region" description="Basic and acidic residues" evidence="1">
    <location>
        <begin position="741"/>
        <end position="766"/>
    </location>
</feature>
<feature type="compositionally biased region" description="Polar residues" evidence="1">
    <location>
        <begin position="521"/>
        <end position="542"/>
    </location>
</feature>
<feature type="region of interest" description="Disordered" evidence="1">
    <location>
        <begin position="335"/>
        <end position="392"/>
    </location>
</feature>
<feature type="region of interest" description="Disordered" evidence="1">
    <location>
        <begin position="196"/>
        <end position="264"/>
    </location>
</feature>
<feature type="region of interest" description="Disordered" evidence="1">
    <location>
        <begin position="408"/>
        <end position="1042"/>
    </location>
</feature>
<gene>
    <name evidence="2" type="ORF">IWZ03DRAFT_340570</name>
</gene>
<dbReference type="EMBL" id="JBBPHU010000001">
    <property type="protein sequence ID" value="KAK7524571.1"/>
    <property type="molecule type" value="Genomic_DNA"/>
</dbReference>
<feature type="region of interest" description="Disordered" evidence="1">
    <location>
        <begin position="1"/>
        <end position="38"/>
    </location>
</feature>
<feature type="compositionally biased region" description="Polar residues" evidence="1">
    <location>
        <begin position="336"/>
        <end position="351"/>
    </location>
</feature>
<dbReference type="Proteomes" id="UP001363622">
    <property type="component" value="Unassembled WGS sequence"/>
</dbReference>
<feature type="compositionally biased region" description="Low complexity" evidence="1">
    <location>
        <begin position="222"/>
        <end position="240"/>
    </location>
</feature>
<name>A0ABR1L0F3_9PEZI</name>
<evidence type="ECO:0000313" key="3">
    <source>
        <dbReference type="Proteomes" id="UP001363622"/>
    </source>
</evidence>
<feature type="compositionally biased region" description="Polar residues" evidence="1">
    <location>
        <begin position="657"/>
        <end position="672"/>
    </location>
</feature>
<feature type="compositionally biased region" description="Basic and acidic residues" evidence="1">
    <location>
        <begin position="841"/>
        <end position="852"/>
    </location>
</feature>
<feature type="compositionally biased region" description="Polar residues" evidence="1">
    <location>
        <begin position="241"/>
        <end position="251"/>
    </location>
</feature>
<feature type="compositionally biased region" description="Polar residues" evidence="1">
    <location>
        <begin position="502"/>
        <end position="513"/>
    </location>
</feature>
<feature type="compositionally biased region" description="Low complexity" evidence="1">
    <location>
        <begin position="858"/>
        <end position="873"/>
    </location>
</feature>
<keyword evidence="3" id="KW-1185">Reference proteome</keyword>
<feature type="compositionally biased region" description="Polar residues" evidence="1">
    <location>
        <begin position="576"/>
        <end position="607"/>
    </location>
</feature>
<feature type="compositionally biased region" description="Polar residues" evidence="1">
    <location>
        <begin position="431"/>
        <end position="441"/>
    </location>
</feature>
<feature type="compositionally biased region" description="Low complexity" evidence="1">
    <location>
        <begin position="805"/>
        <end position="818"/>
    </location>
</feature>
<feature type="compositionally biased region" description="Basic and acidic residues" evidence="1">
    <location>
        <begin position="707"/>
        <end position="726"/>
    </location>
</feature>
<protein>
    <submittedName>
        <fullName evidence="2">Uncharacterized protein</fullName>
    </submittedName>
</protein>
<evidence type="ECO:0000313" key="2">
    <source>
        <dbReference type="EMBL" id="KAK7524571.1"/>
    </source>
</evidence>
<feature type="compositionally biased region" description="Basic and acidic residues" evidence="1">
    <location>
        <begin position="1141"/>
        <end position="1151"/>
    </location>
</feature>
<feature type="compositionally biased region" description="Low complexity" evidence="1">
    <location>
        <begin position="1102"/>
        <end position="1111"/>
    </location>
</feature>
<comment type="caution">
    <text evidence="2">The sequence shown here is derived from an EMBL/GenBank/DDBJ whole genome shotgun (WGS) entry which is preliminary data.</text>
</comment>
<evidence type="ECO:0000256" key="1">
    <source>
        <dbReference type="SAM" id="MobiDB-lite"/>
    </source>
</evidence>
<feature type="compositionally biased region" description="Polar residues" evidence="1">
    <location>
        <begin position="930"/>
        <end position="941"/>
    </location>
</feature>
<feature type="region of interest" description="Disordered" evidence="1">
    <location>
        <begin position="1070"/>
        <end position="1173"/>
    </location>
</feature>
<proteinExistence type="predicted"/>
<reference evidence="2 3" key="1">
    <citation type="submission" date="2024-04" db="EMBL/GenBank/DDBJ databases">
        <title>Phyllosticta paracitricarpa is synonymous to the EU quarantine fungus P. citricarpa based on phylogenomic analyses.</title>
        <authorList>
            <consortium name="Lawrence Berkeley National Laboratory"/>
            <person name="Van Ingen-Buijs V.A."/>
            <person name="Van Westerhoven A.C."/>
            <person name="Haridas S."/>
            <person name="Skiadas P."/>
            <person name="Martin F."/>
            <person name="Groenewald J.Z."/>
            <person name="Crous P.W."/>
            <person name="Seidl M.F."/>
        </authorList>
    </citation>
    <scope>NUCLEOTIDE SEQUENCE [LARGE SCALE GENOMIC DNA]</scope>
    <source>
        <strain evidence="2 3">CBS 123371</strain>
    </source>
</reference>
<feature type="compositionally biased region" description="Polar residues" evidence="1">
    <location>
        <begin position="992"/>
        <end position="1010"/>
    </location>
</feature>
<feature type="compositionally biased region" description="Polar residues" evidence="1">
    <location>
        <begin position="792"/>
        <end position="804"/>
    </location>
</feature>